<dbReference type="HOGENOM" id="CLU_977577_0_0_1"/>
<evidence type="ECO:0000256" key="2">
    <source>
        <dbReference type="SAM" id="SignalP"/>
    </source>
</evidence>
<evidence type="ECO:0000313" key="3">
    <source>
        <dbReference type="EMBL" id="ESO85157.1"/>
    </source>
</evidence>
<dbReference type="OrthoDB" id="6160479at2759"/>
<dbReference type="GeneID" id="20249982"/>
<feature type="coiled-coil region" evidence="1">
    <location>
        <begin position="23"/>
        <end position="130"/>
    </location>
</feature>
<dbReference type="RefSeq" id="XP_009064075.1">
    <property type="nucleotide sequence ID" value="XM_009065827.1"/>
</dbReference>
<name>V3ZLI6_LOTGI</name>
<dbReference type="Proteomes" id="UP000030746">
    <property type="component" value="Unassembled WGS sequence"/>
</dbReference>
<keyword evidence="2" id="KW-0732">Signal</keyword>
<organism evidence="3 4">
    <name type="scientific">Lottia gigantea</name>
    <name type="common">Giant owl limpet</name>
    <dbReference type="NCBI Taxonomy" id="225164"/>
    <lineage>
        <taxon>Eukaryota</taxon>
        <taxon>Metazoa</taxon>
        <taxon>Spiralia</taxon>
        <taxon>Lophotrochozoa</taxon>
        <taxon>Mollusca</taxon>
        <taxon>Gastropoda</taxon>
        <taxon>Patellogastropoda</taxon>
        <taxon>Lottioidea</taxon>
        <taxon>Lottiidae</taxon>
        <taxon>Lottia</taxon>
    </lineage>
</organism>
<proteinExistence type="predicted"/>
<dbReference type="CTD" id="20249982"/>
<dbReference type="EMBL" id="KB203301">
    <property type="protein sequence ID" value="ESO85157.1"/>
    <property type="molecule type" value="Genomic_DNA"/>
</dbReference>
<evidence type="ECO:0000256" key="1">
    <source>
        <dbReference type="SAM" id="Coils"/>
    </source>
</evidence>
<keyword evidence="1" id="KW-0175">Coiled coil</keyword>
<reference evidence="3 4" key="1">
    <citation type="journal article" date="2013" name="Nature">
        <title>Insights into bilaterian evolution from three spiralian genomes.</title>
        <authorList>
            <person name="Simakov O."/>
            <person name="Marletaz F."/>
            <person name="Cho S.J."/>
            <person name="Edsinger-Gonzales E."/>
            <person name="Havlak P."/>
            <person name="Hellsten U."/>
            <person name="Kuo D.H."/>
            <person name="Larsson T."/>
            <person name="Lv J."/>
            <person name="Arendt D."/>
            <person name="Savage R."/>
            <person name="Osoegawa K."/>
            <person name="de Jong P."/>
            <person name="Grimwood J."/>
            <person name="Chapman J.A."/>
            <person name="Shapiro H."/>
            <person name="Aerts A."/>
            <person name="Otillar R.P."/>
            <person name="Terry A.Y."/>
            <person name="Boore J.L."/>
            <person name="Grigoriev I.V."/>
            <person name="Lindberg D.R."/>
            <person name="Seaver E.C."/>
            <person name="Weisblat D.A."/>
            <person name="Putnam N.H."/>
            <person name="Rokhsar D.S."/>
        </authorList>
    </citation>
    <scope>NUCLEOTIDE SEQUENCE [LARGE SCALE GENOMIC DNA]</scope>
</reference>
<feature type="signal peptide" evidence="2">
    <location>
        <begin position="1"/>
        <end position="17"/>
    </location>
</feature>
<keyword evidence="4" id="KW-1185">Reference proteome</keyword>
<dbReference type="KEGG" id="lgi:LOTGIDRAFT_235843"/>
<gene>
    <name evidence="3" type="ORF">LOTGIDRAFT_235843</name>
</gene>
<protein>
    <submittedName>
        <fullName evidence="3">Uncharacterized protein</fullName>
    </submittedName>
</protein>
<evidence type="ECO:0000313" key="4">
    <source>
        <dbReference type="Proteomes" id="UP000030746"/>
    </source>
</evidence>
<dbReference type="OMA" id="EWEDKMK"/>
<feature type="chain" id="PRO_5004717838" evidence="2">
    <location>
        <begin position="18"/>
        <end position="285"/>
    </location>
</feature>
<dbReference type="AlphaFoldDB" id="V3ZLI6"/>
<accession>V3ZLI6</accession>
<sequence length="285" mass="34376">MASKLILVLALVPLSMAYPPDHHDAEKEQYMAWKEKMEKEKQEYMAWKDKQMDEHKDQFMEWKEKHDDMVDEFKDWKEDKHDEMKKKFMEWKEKQDAMKEKFMEYQHKEKEQQKKEFMEWKNKMEQKSMKDGEDMKHMDDDRMKMIKKWHMWEEKMQGLEHFDKMMVEFKGKAHKFVMKVVHQMLEFCNSAETSDAMKGMLGNAGMQGDNGDKMGMDGSSMPSDMHFPTNMDSEEEMKALAEKVRKMSEENQKKLYIGGMIKSMCTGAKTYALHAYEWKKKYLLH</sequence>